<dbReference type="PANTHER" id="PTHR21230">
    <property type="entry name" value="VESICLE TRANSPORT V-SNARE PROTEIN VTI1-RELATED"/>
    <property type="match status" value="1"/>
</dbReference>
<accession>A0A9P8P9B5</accession>
<dbReference type="GO" id="GO:0015031">
    <property type="term" value="P:protein transport"/>
    <property type="evidence" value="ECO:0007669"/>
    <property type="project" value="UniProtKB-KW"/>
</dbReference>
<evidence type="ECO:0000256" key="11">
    <source>
        <dbReference type="ARBA" id="ARBA00040957"/>
    </source>
</evidence>
<dbReference type="GO" id="GO:0005484">
    <property type="term" value="F:SNAP receptor activity"/>
    <property type="evidence" value="ECO:0007669"/>
    <property type="project" value="InterPro"/>
</dbReference>
<comment type="similarity">
    <text evidence="10 12">Belongs to the BOS1 family.</text>
</comment>
<dbReference type="PANTHER" id="PTHR21230:SF1">
    <property type="entry name" value="GOLGI SNAP RECEPTOR COMPLEX MEMBER 2"/>
    <property type="match status" value="1"/>
</dbReference>
<dbReference type="EMBL" id="JAEUBE010000183">
    <property type="protein sequence ID" value="KAH3667167.1"/>
    <property type="molecule type" value="Genomic_DNA"/>
</dbReference>
<keyword evidence="5" id="KW-0931">ER-Golgi transport</keyword>
<dbReference type="Pfam" id="PF12352">
    <property type="entry name" value="V-SNARE_C"/>
    <property type="match status" value="1"/>
</dbReference>
<dbReference type="GeneID" id="70234783"/>
<dbReference type="RefSeq" id="XP_046061979.1">
    <property type="nucleotide sequence ID" value="XM_046203727.1"/>
</dbReference>
<dbReference type="InterPro" id="IPR027027">
    <property type="entry name" value="GOSR2/Membrin/Bos1"/>
</dbReference>
<evidence type="ECO:0000256" key="4">
    <source>
        <dbReference type="ARBA" id="ARBA00022692"/>
    </source>
</evidence>
<evidence type="ECO:0000256" key="1">
    <source>
        <dbReference type="ARBA" id="ARBA00004163"/>
    </source>
</evidence>
<evidence type="ECO:0000256" key="7">
    <source>
        <dbReference type="ARBA" id="ARBA00022989"/>
    </source>
</evidence>
<evidence type="ECO:0000256" key="9">
    <source>
        <dbReference type="ARBA" id="ARBA00023136"/>
    </source>
</evidence>
<feature type="coiled-coil region" evidence="13">
    <location>
        <begin position="57"/>
        <end position="84"/>
    </location>
</feature>
<feature type="transmembrane region" description="Helical" evidence="14">
    <location>
        <begin position="207"/>
        <end position="227"/>
    </location>
</feature>
<reference evidence="15" key="1">
    <citation type="journal article" date="2021" name="Open Biol.">
        <title>Shared evolutionary footprints suggest mitochondrial oxidative damage underlies multiple complex I losses in fungi.</title>
        <authorList>
            <person name="Schikora-Tamarit M.A."/>
            <person name="Marcet-Houben M."/>
            <person name="Nosek J."/>
            <person name="Gabaldon T."/>
        </authorList>
    </citation>
    <scope>NUCLEOTIDE SEQUENCE</scope>
    <source>
        <strain evidence="15">CBS6075</strain>
    </source>
</reference>
<dbReference type="GO" id="GO:0000139">
    <property type="term" value="C:Golgi membrane"/>
    <property type="evidence" value="ECO:0007669"/>
    <property type="project" value="UniProtKB-SubCell"/>
</dbReference>
<comment type="subcellular location">
    <subcellularLocation>
        <location evidence="1">Endoplasmic reticulum membrane</location>
        <topology evidence="1">Single-pass type IV membrane protein</topology>
    </subcellularLocation>
    <subcellularLocation>
        <location evidence="2">Golgi apparatus membrane</location>
        <topology evidence="2">Single-pass type IV membrane protein</topology>
    </subcellularLocation>
</comment>
<evidence type="ECO:0000256" key="13">
    <source>
        <dbReference type="SAM" id="Coils"/>
    </source>
</evidence>
<dbReference type="Gene3D" id="1.20.5.110">
    <property type="match status" value="1"/>
</dbReference>
<keyword evidence="7 14" id="KW-1133">Transmembrane helix</keyword>
<evidence type="ECO:0000256" key="3">
    <source>
        <dbReference type="ARBA" id="ARBA00022448"/>
    </source>
</evidence>
<evidence type="ECO:0000313" key="16">
    <source>
        <dbReference type="Proteomes" id="UP000769157"/>
    </source>
</evidence>
<dbReference type="GO" id="GO:0006906">
    <property type="term" value="P:vesicle fusion"/>
    <property type="evidence" value="ECO:0007669"/>
    <property type="project" value="TreeGrafter"/>
</dbReference>
<organism evidence="15 16">
    <name type="scientific">Ogataea philodendri</name>
    <dbReference type="NCBI Taxonomy" id="1378263"/>
    <lineage>
        <taxon>Eukaryota</taxon>
        <taxon>Fungi</taxon>
        <taxon>Dikarya</taxon>
        <taxon>Ascomycota</taxon>
        <taxon>Saccharomycotina</taxon>
        <taxon>Pichiomycetes</taxon>
        <taxon>Pichiales</taxon>
        <taxon>Pichiaceae</taxon>
        <taxon>Ogataea</taxon>
    </lineage>
</organism>
<proteinExistence type="inferred from homology"/>
<dbReference type="GO" id="GO:0006888">
    <property type="term" value="P:endoplasmic reticulum to Golgi vesicle-mediated transport"/>
    <property type="evidence" value="ECO:0007669"/>
    <property type="project" value="TreeGrafter"/>
</dbReference>
<sequence>MTQQLRKDLDQFEKDPVGAQLSLIGQITTTTTNLSRTLQDYEDYIVKQTLSLNETQKIKNENRLSSLKNELLEYKLKAQSLKKQREEGLAEVNRNQLFTNRSTAISDNPYEETGVSSVTNRVGQSRQEQYSGLSMQEGLQKEQSILEKSNQQLDDILEMGRLAFDDLVEQNEVVLKMKDKMSSSLQTLGVSNATIRQIEKKAFEDKWIFYVGAALTFYVMYLIWRYLG</sequence>
<keyword evidence="3 12" id="KW-0813">Transport</keyword>
<dbReference type="GO" id="GO:0031201">
    <property type="term" value="C:SNARE complex"/>
    <property type="evidence" value="ECO:0007669"/>
    <property type="project" value="TreeGrafter"/>
</dbReference>
<keyword evidence="6 12" id="KW-0653">Protein transport</keyword>
<gene>
    <name evidence="15" type="ORF">OGAPHI_002816</name>
</gene>
<evidence type="ECO:0000256" key="10">
    <source>
        <dbReference type="ARBA" id="ARBA00037983"/>
    </source>
</evidence>
<keyword evidence="13" id="KW-0175">Coiled coil</keyword>
<evidence type="ECO:0000256" key="12">
    <source>
        <dbReference type="PIRNR" id="PIRNR028865"/>
    </source>
</evidence>
<dbReference type="OrthoDB" id="158360at2759"/>
<evidence type="ECO:0000256" key="2">
    <source>
        <dbReference type="ARBA" id="ARBA00004409"/>
    </source>
</evidence>
<dbReference type="GO" id="GO:0005789">
    <property type="term" value="C:endoplasmic reticulum membrane"/>
    <property type="evidence" value="ECO:0007669"/>
    <property type="project" value="UniProtKB-SubCell"/>
</dbReference>
<evidence type="ECO:0000313" key="15">
    <source>
        <dbReference type="EMBL" id="KAH3667167.1"/>
    </source>
</evidence>
<keyword evidence="8" id="KW-0333">Golgi apparatus</keyword>
<evidence type="ECO:0000256" key="8">
    <source>
        <dbReference type="ARBA" id="ARBA00023034"/>
    </source>
</evidence>
<dbReference type="GO" id="GO:0000149">
    <property type="term" value="F:SNARE binding"/>
    <property type="evidence" value="ECO:0007669"/>
    <property type="project" value="TreeGrafter"/>
</dbReference>
<comment type="caution">
    <text evidence="15">The sequence shown here is derived from an EMBL/GenBank/DDBJ whole genome shotgun (WGS) entry which is preliminary data.</text>
</comment>
<evidence type="ECO:0000256" key="5">
    <source>
        <dbReference type="ARBA" id="ARBA00022892"/>
    </source>
</evidence>
<keyword evidence="16" id="KW-1185">Reference proteome</keyword>
<dbReference type="GO" id="GO:0031902">
    <property type="term" value="C:late endosome membrane"/>
    <property type="evidence" value="ECO:0007669"/>
    <property type="project" value="TreeGrafter"/>
</dbReference>
<comment type="function">
    <text evidence="12">SNARE required for protein transport between the ER and the Golgi complex.</text>
</comment>
<keyword evidence="9 12" id="KW-0472">Membrane</keyword>
<dbReference type="Proteomes" id="UP000769157">
    <property type="component" value="Unassembled WGS sequence"/>
</dbReference>
<name>A0A9P8P9B5_9ASCO</name>
<reference evidence="15" key="2">
    <citation type="submission" date="2021-01" db="EMBL/GenBank/DDBJ databases">
        <authorList>
            <person name="Schikora-Tamarit M.A."/>
        </authorList>
    </citation>
    <scope>NUCLEOTIDE SEQUENCE</scope>
    <source>
        <strain evidence="15">CBS6075</strain>
    </source>
</reference>
<dbReference type="AlphaFoldDB" id="A0A9P8P9B5"/>
<dbReference type="GO" id="GO:0012507">
    <property type="term" value="C:ER to Golgi transport vesicle membrane"/>
    <property type="evidence" value="ECO:0007669"/>
    <property type="project" value="TreeGrafter"/>
</dbReference>
<keyword evidence="4 14" id="KW-0812">Transmembrane</keyword>
<evidence type="ECO:0000256" key="6">
    <source>
        <dbReference type="ARBA" id="ARBA00022927"/>
    </source>
</evidence>
<evidence type="ECO:0000256" key="14">
    <source>
        <dbReference type="SAM" id="Phobius"/>
    </source>
</evidence>
<protein>
    <recommendedName>
        <fullName evidence="11 12">Protein transport protein BOS1</fullName>
    </recommendedName>
</protein>
<dbReference type="PIRSF" id="PIRSF028865">
    <property type="entry name" value="Membrin-2"/>
    <property type="match status" value="1"/>
</dbReference>